<keyword evidence="3" id="KW-1185">Reference proteome</keyword>
<proteinExistence type="predicted"/>
<feature type="transmembrane region" description="Helical" evidence="1">
    <location>
        <begin position="34"/>
        <end position="56"/>
    </location>
</feature>
<feature type="transmembrane region" description="Helical" evidence="1">
    <location>
        <begin position="224"/>
        <end position="242"/>
    </location>
</feature>
<feature type="transmembrane region" description="Helical" evidence="1">
    <location>
        <begin position="507"/>
        <end position="529"/>
    </location>
</feature>
<protein>
    <submittedName>
        <fullName evidence="2">Aminobenzoyl-glutamate transporter</fullName>
    </submittedName>
</protein>
<dbReference type="Proteomes" id="UP001144471">
    <property type="component" value="Unassembled WGS sequence"/>
</dbReference>
<feature type="transmembrane region" description="Helical" evidence="1">
    <location>
        <begin position="466"/>
        <end position="486"/>
    </location>
</feature>
<feature type="transmembrane region" description="Helical" evidence="1">
    <location>
        <begin position="330"/>
        <end position="349"/>
    </location>
</feature>
<keyword evidence="1" id="KW-1133">Transmembrane helix</keyword>
<feature type="transmembrane region" description="Helical" evidence="1">
    <location>
        <begin position="99"/>
        <end position="124"/>
    </location>
</feature>
<accession>A0A9W6GKQ6</accession>
<comment type="caution">
    <text evidence="2">The sequence shown here is derived from an EMBL/GenBank/DDBJ whole genome shotgun (WGS) entry which is preliminary data.</text>
</comment>
<feature type="transmembrane region" description="Helical" evidence="1">
    <location>
        <begin position="436"/>
        <end position="454"/>
    </location>
</feature>
<evidence type="ECO:0000313" key="2">
    <source>
        <dbReference type="EMBL" id="GLI55740.1"/>
    </source>
</evidence>
<dbReference type="GO" id="GO:0015558">
    <property type="term" value="F:secondary active p-aminobenzoyl-glutamate transmembrane transporter activity"/>
    <property type="evidence" value="ECO:0007669"/>
    <property type="project" value="InterPro"/>
</dbReference>
<dbReference type="GO" id="GO:1902604">
    <property type="term" value="P:p-aminobenzoyl-glutamate transmembrane transport"/>
    <property type="evidence" value="ECO:0007669"/>
    <property type="project" value="InterPro"/>
</dbReference>
<dbReference type="RefSeq" id="WP_281834410.1">
    <property type="nucleotide sequence ID" value="NZ_BSDY01000005.1"/>
</dbReference>
<dbReference type="InterPro" id="IPR004697">
    <property type="entry name" value="AbgT"/>
</dbReference>
<dbReference type="EMBL" id="BSDY01000005">
    <property type="protein sequence ID" value="GLI55740.1"/>
    <property type="molecule type" value="Genomic_DNA"/>
</dbReference>
<sequence>MNTSTSVKTGEKKGAFDKFLTFVEVAGNKLPHPVAMFFGFFVGTLILSAILSAMGVGVTYQRISGGEVTHVTTGVVNLLTAEGLRGVFTSGVKNFTGHAALGSIIVAMLGVGLAEGSGLINAVIKKVVLSTPKNMVSAIVVFAGVMSNIASDAGYVVLIPLGAVIFASFGRHPLAGLAAAFAGVSGGFSANLLVGTTDPLLGGITTQAAQIVLPGYSVTPTANFFFMVVSTVLVTVVGAFITDKVVEPRLGKYEGPSLDMDSGSELTDLEKKGMRFAGVAFVGFIALVALMTVPESGLLRWTPAEIAAFVEANGRKPETMEILRPFFSESIVYILMLFFFVPGLAFGIGAKTIKSHRDVITSLTKAMSSCGAILVIIFVSAQFVYVFGKSNIGIVIAVKLADGMQAMGISGIAAAVGLIFLTAFVNLFIGGASSKWLMLSPVFVPMFVQLGLSPELTQLAYRIGDSTTNIISPLMSYFPIVVAFAAKYSKKGEDMGIGTIIAMMLPYSIIFLLSWTVLFVVWVFAGLPIGPGVSLFM</sequence>
<reference evidence="2" key="1">
    <citation type="submission" date="2022-12" db="EMBL/GenBank/DDBJ databases">
        <title>Reference genome sequencing for broad-spectrum identification of bacterial and archaeal isolates by mass spectrometry.</title>
        <authorList>
            <person name="Sekiguchi Y."/>
            <person name="Tourlousse D.M."/>
        </authorList>
    </citation>
    <scope>NUCLEOTIDE SEQUENCE</scope>
    <source>
        <strain evidence="2">10succ1</strain>
    </source>
</reference>
<organism evidence="2 3">
    <name type="scientific">Propionigenium maris DSM 9537</name>
    <dbReference type="NCBI Taxonomy" id="1123000"/>
    <lineage>
        <taxon>Bacteria</taxon>
        <taxon>Fusobacteriati</taxon>
        <taxon>Fusobacteriota</taxon>
        <taxon>Fusobacteriia</taxon>
        <taxon>Fusobacteriales</taxon>
        <taxon>Fusobacteriaceae</taxon>
        <taxon>Propionigenium</taxon>
    </lineage>
</organism>
<evidence type="ECO:0000313" key="3">
    <source>
        <dbReference type="Proteomes" id="UP001144471"/>
    </source>
</evidence>
<evidence type="ECO:0000256" key="1">
    <source>
        <dbReference type="SAM" id="Phobius"/>
    </source>
</evidence>
<dbReference type="PANTHER" id="PTHR30282">
    <property type="entry name" value="P-AMINOBENZOYL GLUTAMATE TRANSPORTER"/>
    <property type="match status" value="1"/>
</dbReference>
<feature type="transmembrane region" description="Helical" evidence="1">
    <location>
        <begin position="174"/>
        <end position="194"/>
    </location>
</feature>
<dbReference type="PANTHER" id="PTHR30282:SF0">
    <property type="entry name" value="P-AMINOBENZOYL-GLUTAMATE TRANSPORT PROTEIN"/>
    <property type="match status" value="1"/>
</dbReference>
<feature type="transmembrane region" description="Helical" evidence="1">
    <location>
        <begin position="408"/>
        <end position="429"/>
    </location>
</feature>
<keyword evidence="1" id="KW-0812">Transmembrane</keyword>
<feature type="transmembrane region" description="Helical" evidence="1">
    <location>
        <begin position="136"/>
        <end position="167"/>
    </location>
</feature>
<dbReference type="Pfam" id="PF03806">
    <property type="entry name" value="ABG_transport"/>
    <property type="match status" value="1"/>
</dbReference>
<gene>
    <name evidence="2" type="ORF">PM10SUCC1_12540</name>
</gene>
<dbReference type="AlphaFoldDB" id="A0A9W6GKQ6"/>
<feature type="transmembrane region" description="Helical" evidence="1">
    <location>
        <begin position="370"/>
        <end position="388"/>
    </location>
</feature>
<keyword evidence="1" id="KW-0472">Membrane</keyword>
<feature type="transmembrane region" description="Helical" evidence="1">
    <location>
        <begin position="276"/>
        <end position="293"/>
    </location>
</feature>
<name>A0A9W6GKQ6_9FUSO</name>